<dbReference type="AlphaFoldDB" id="A0A165SYP1"/>
<keyword evidence="1" id="KW-0812">Transmembrane</keyword>
<organism evidence="2 3">
    <name type="scientific">Neolentinus lepideus HHB14362 ss-1</name>
    <dbReference type="NCBI Taxonomy" id="1314782"/>
    <lineage>
        <taxon>Eukaryota</taxon>
        <taxon>Fungi</taxon>
        <taxon>Dikarya</taxon>
        <taxon>Basidiomycota</taxon>
        <taxon>Agaricomycotina</taxon>
        <taxon>Agaricomycetes</taxon>
        <taxon>Gloeophyllales</taxon>
        <taxon>Gloeophyllaceae</taxon>
        <taxon>Neolentinus</taxon>
    </lineage>
</organism>
<feature type="transmembrane region" description="Helical" evidence="1">
    <location>
        <begin position="69"/>
        <end position="91"/>
    </location>
</feature>
<reference evidence="2 3" key="1">
    <citation type="journal article" date="2016" name="Mol. Biol. Evol.">
        <title>Comparative Genomics of Early-Diverging Mushroom-Forming Fungi Provides Insights into the Origins of Lignocellulose Decay Capabilities.</title>
        <authorList>
            <person name="Nagy L.G."/>
            <person name="Riley R."/>
            <person name="Tritt A."/>
            <person name="Adam C."/>
            <person name="Daum C."/>
            <person name="Floudas D."/>
            <person name="Sun H."/>
            <person name="Yadav J.S."/>
            <person name="Pangilinan J."/>
            <person name="Larsson K.H."/>
            <person name="Matsuura K."/>
            <person name="Barry K."/>
            <person name="Labutti K."/>
            <person name="Kuo R."/>
            <person name="Ohm R.A."/>
            <person name="Bhattacharya S.S."/>
            <person name="Shirouzu T."/>
            <person name="Yoshinaga Y."/>
            <person name="Martin F.M."/>
            <person name="Grigoriev I.V."/>
            <person name="Hibbett D.S."/>
        </authorList>
    </citation>
    <scope>NUCLEOTIDE SEQUENCE [LARGE SCALE GENOMIC DNA]</scope>
    <source>
        <strain evidence="2 3">HHB14362 ss-1</strain>
    </source>
</reference>
<keyword evidence="3" id="KW-1185">Reference proteome</keyword>
<keyword evidence="1" id="KW-1133">Transmembrane helix</keyword>
<evidence type="ECO:0000313" key="3">
    <source>
        <dbReference type="Proteomes" id="UP000076761"/>
    </source>
</evidence>
<proteinExistence type="predicted"/>
<evidence type="ECO:0000256" key="1">
    <source>
        <dbReference type="SAM" id="Phobius"/>
    </source>
</evidence>
<dbReference type="EMBL" id="KV425569">
    <property type="protein sequence ID" value="KZT25869.1"/>
    <property type="molecule type" value="Genomic_DNA"/>
</dbReference>
<evidence type="ECO:0000313" key="2">
    <source>
        <dbReference type="EMBL" id="KZT25869.1"/>
    </source>
</evidence>
<dbReference type="Proteomes" id="UP000076761">
    <property type="component" value="Unassembled WGS sequence"/>
</dbReference>
<sequence length="102" mass="11152">MRITPLSQALSRQSSVRPRLARIFTTCLDIPATPYSEFNDTSYSSVHTNITANALVSCNQLVRVEAGAVLPLTLFPDVGCVSCIFLCLLCVKNNVGRARAHR</sequence>
<protein>
    <submittedName>
        <fullName evidence="2">Uncharacterized protein</fullName>
    </submittedName>
</protein>
<keyword evidence="1" id="KW-0472">Membrane</keyword>
<name>A0A165SYP1_9AGAM</name>
<dbReference type="InParanoid" id="A0A165SYP1"/>
<gene>
    <name evidence="2" type="ORF">NEOLEDRAFT_1132864</name>
</gene>
<accession>A0A165SYP1</accession>